<reference evidence="3 4" key="1">
    <citation type="journal article" date="2019" name="Int. J. Syst. Evol. Microbiol.">
        <title>The Global Catalogue of Microorganisms (GCM) 10K type strain sequencing project: providing services to taxonomists for standard genome sequencing and annotation.</title>
        <authorList>
            <consortium name="The Broad Institute Genomics Platform"/>
            <consortium name="The Broad Institute Genome Sequencing Center for Infectious Disease"/>
            <person name="Wu L."/>
            <person name="Ma J."/>
        </authorList>
    </citation>
    <scope>NUCLEOTIDE SEQUENCE [LARGE SCALE GENOMIC DNA]</scope>
    <source>
        <strain evidence="3 4">JCM 6835</strain>
    </source>
</reference>
<organism evidence="3 4">
    <name type="scientific">Nonomuraea recticatena</name>
    <dbReference type="NCBI Taxonomy" id="46178"/>
    <lineage>
        <taxon>Bacteria</taxon>
        <taxon>Bacillati</taxon>
        <taxon>Actinomycetota</taxon>
        <taxon>Actinomycetes</taxon>
        <taxon>Streptosporangiales</taxon>
        <taxon>Streptosporangiaceae</taxon>
        <taxon>Nonomuraea</taxon>
    </lineage>
</organism>
<dbReference type="Proteomes" id="UP001501666">
    <property type="component" value="Unassembled WGS sequence"/>
</dbReference>
<accession>A0ABN3TGN7</accession>
<dbReference type="InterPro" id="IPR025296">
    <property type="entry name" value="DUF4158"/>
</dbReference>
<protein>
    <recommendedName>
        <fullName evidence="2">DUF4158 domain-containing protein</fullName>
    </recommendedName>
</protein>
<feature type="domain" description="DUF4158" evidence="2">
    <location>
        <begin position="2"/>
        <end position="60"/>
    </location>
</feature>
<feature type="region of interest" description="Disordered" evidence="1">
    <location>
        <begin position="155"/>
        <end position="178"/>
    </location>
</feature>
<comment type="caution">
    <text evidence="3">The sequence shown here is derived from an EMBL/GenBank/DDBJ whole genome shotgun (WGS) entry which is preliminary data.</text>
</comment>
<evidence type="ECO:0000259" key="2">
    <source>
        <dbReference type="Pfam" id="PF13700"/>
    </source>
</evidence>
<dbReference type="EMBL" id="BAAATE010000071">
    <property type="protein sequence ID" value="GAA2701758.1"/>
    <property type="molecule type" value="Genomic_DNA"/>
</dbReference>
<evidence type="ECO:0000313" key="4">
    <source>
        <dbReference type="Proteomes" id="UP001501666"/>
    </source>
</evidence>
<keyword evidence="4" id="KW-1185">Reference proteome</keyword>
<evidence type="ECO:0000256" key="1">
    <source>
        <dbReference type="SAM" id="MobiDB-lite"/>
    </source>
</evidence>
<dbReference type="Pfam" id="PF13700">
    <property type="entry name" value="DUF4158"/>
    <property type="match status" value="1"/>
</dbReference>
<evidence type="ECO:0000313" key="3">
    <source>
        <dbReference type="EMBL" id="GAA2701758.1"/>
    </source>
</evidence>
<dbReference type="RefSeq" id="WP_346158071.1">
    <property type="nucleotide sequence ID" value="NZ_BAAATE010000071.1"/>
</dbReference>
<sequence>MLGYRDFGSCEAEVLAFVAARMWASTKGPRALFDRARVHMLKERILLPGITVLTRLVGEARKAENDRLQALLSGQLSAQMRAALAGLLRMGEGRRFSELERLRMAPTKASGRVLAVQLQRVAEITELGAGSVAVQPVPEVKLAALARYGKAPAWQSWPSTEGREVAGRGAAPGDRVGR</sequence>
<gene>
    <name evidence="3" type="ORF">GCM10010412_099640</name>
</gene>
<name>A0ABN3TGN7_9ACTN</name>
<proteinExistence type="predicted"/>